<keyword evidence="2 6" id="KW-0808">Transferase</keyword>
<keyword evidence="4" id="KW-0812">Transmembrane</keyword>
<comment type="similarity">
    <text evidence="1">Belongs to the spermidine/spermine synthase family.</text>
</comment>
<dbReference type="HAMAP" id="MF_00198">
    <property type="entry name" value="Spermidine_synth"/>
    <property type="match status" value="1"/>
</dbReference>
<feature type="domain" description="PABS" evidence="5">
    <location>
        <begin position="262"/>
        <end position="509"/>
    </location>
</feature>
<evidence type="ECO:0000256" key="4">
    <source>
        <dbReference type="SAM" id="Phobius"/>
    </source>
</evidence>
<dbReference type="SUPFAM" id="SSF53335">
    <property type="entry name" value="S-adenosyl-L-methionine-dependent methyltransferases"/>
    <property type="match status" value="1"/>
</dbReference>
<dbReference type="InterPro" id="IPR001045">
    <property type="entry name" value="Spermi_synthase"/>
</dbReference>
<feature type="transmembrane region" description="Helical" evidence="4">
    <location>
        <begin position="61"/>
        <end position="84"/>
    </location>
</feature>
<dbReference type="PANTHER" id="PTHR43317">
    <property type="entry name" value="THERMOSPERMINE SYNTHASE ACAULIS5"/>
    <property type="match status" value="1"/>
</dbReference>
<dbReference type="PANTHER" id="PTHR43317:SF11">
    <property type="entry name" value="POLYAMINE AMINOPROPYLTRANSFERASE 2"/>
    <property type="match status" value="1"/>
</dbReference>
<keyword evidence="4" id="KW-0472">Membrane</keyword>
<feature type="transmembrane region" description="Helical" evidence="4">
    <location>
        <begin position="239"/>
        <end position="259"/>
    </location>
</feature>
<feature type="transmembrane region" description="Helical" evidence="4">
    <location>
        <begin position="96"/>
        <end position="119"/>
    </location>
</feature>
<dbReference type="EMBL" id="UOFP01000205">
    <property type="protein sequence ID" value="VAW87981.1"/>
    <property type="molecule type" value="Genomic_DNA"/>
</dbReference>
<evidence type="ECO:0000313" key="6">
    <source>
        <dbReference type="EMBL" id="VAW87981.1"/>
    </source>
</evidence>
<keyword evidence="4" id="KW-1133">Transmembrane helix</keyword>
<gene>
    <name evidence="6" type="ORF">MNBD_GAMMA18-532</name>
</gene>
<dbReference type="AlphaFoldDB" id="A0A3B0Z8W7"/>
<keyword evidence="3" id="KW-0620">Polyamine biosynthesis</keyword>
<sequence length="578" mass="64240">MAEPTDPPKGWNLVNRWRNNRRLLMHDVVLIGIMAVLAGCGMIYEFLLSHYAARVLGATEVAIFGVFTVMIASMGLGAFAAAHLKCPFSSFAWLELLIGLIGVSSILFIAGLIAFSYVLPSIIAETYGLHGINLSGGAINTLQWLAKNMPYLMAFILGMLIGAEIPLIAKVRESVYGMHLENNTGTIYGADYIGAGIGALIFVLFLLTLESSIAAVIAASANLLAGLLFYFCYRKHIRFSTLLLIGHLIVASVVATIAIKGPSWELALEDMLYKDQVIARMITPYQKVVITKRIIDPAKAPVWYLYINGHTQFSSLDEQIYHAMLTYPAMLASNRRERILIVGGGDGLALRDVLRWNPESVVLLELDPQIIQFFSEPVMQEGEVINRPLLELNEYALQDSRVDIHLGDAYGSVDELLAQGRMFDTIIVDLPDPSHPDLNKLYSSRFYAKLHALLSGDGAIAIQSTSPYHAKEAFISIKKTVKHAGFQRVEQYHANVPSFGEWGWTIATKAGKSAKQRIEEYSSLPVNDGWMTRELMLGAFAFNQGFYDIEPEIKVNRINSNQIIEYHRKGWAQYNDDQ</sequence>
<dbReference type="NCBIfam" id="NF002956">
    <property type="entry name" value="PRK03612.1"/>
    <property type="match status" value="1"/>
</dbReference>
<proteinExistence type="inferred from homology"/>
<dbReference type="Gene3D" id="3.40.50.150">
    <property type="entry name" value="Vaccinia Virus protein VP39"/>
    <property type="match status" value="1"/>
</dbReference>
<evidence type="ECO:0000256" key="3">
    <source>
        <dbReference type="ARBA" id="ARBA00023115"/>
    </source>
</evidence>
<accession>A0A3B0Z8W7</accession>
<reference evidence="6" key="1">
    <citation type="submission" date="2018-06" db="EMBL/GenBank/DDBJ databases">
        <authorList>
            <person name="Zhirakovskaya E."/>
        </authorList>
    </citation>
    <scope>NUCLEOTIDE SEQUENCE</scope>
</reference>
<dbReference type="GO" id="GO:0006596">
    <property type="term" value="P:polyamine biosynthetic process"/>
    <property type="evidence" value="ECO:0007669"/>
    <property type="project" value="UniProtKB-KW"/>
</dbReference>
<dbReference type="InterPro" id="IPR030374">
    <property type="entry name" value="PABS"/>
</dbReference>
<dbReference type="CDD" id="cd02440">
    <property type="entry name" value="AdoMet_MTases"/>
    <property type="match status" value="1"/>
</dbReference>
<evidence type="ECO:0000256" key="2">
    <source>
        <dbReference type="ARBA" id="ARBA00022679"/>
    </source>
</evidence>
<evidence type="ECO:0000259" key="5">
    <source>
        <dbReference type="PROSITE" id="PS51006"/>
    </source>
</evidence>
<protein>
    <submittedName>
        <fullName evidence="6">Spermidine synthase</fullName>
        <ecNumber evidence="6">2.5.1.16</ecNumber>
    </submittedName>
</protein>
<feature type="transmembrane region" description="Helical" evidence="4">
    <location>
        <begin position="190"/>
        <end position="207"/>
    </location>
</feature>
<dbReference type="Pfam" id="PF01564">
    <property type="entry name" value="Spermine_synth"/>
    <property type="match status" value="1"/>
</dbReference>
<evidence type="ECO:0000256" key="1">
    <source>
        <dbReference type="ARBA" id="ARBA00007867"/>
    </source>
</evidence>
<dbReference type="PROSITE" id="PS51006">
    <property type="entry name" value="PABS_2"/>
    <property type="match status" value="1"/>
</dbReference>
<dbReference type="InterPro" id="IPR029063">
    <property type="entry name" value="SAM-dependent_MTases_sf"/>
</dbReference>
<dbReference type="GO" id="GO:0004766">
    <property type="term" value="F:spermidine synthase activity"/>
    <property type="evidence" value="ECO:0007669"/>
    <property type="project" value="UniProtKB-EC"/>
</dbReference>
<name>A0A3B0Z8W7_9ZZZZ</name>
<feature type="transmembrane region" description="Helical" evidence="4">
    <location>
        <begin position="151"/>
        <end position="169"/>
    </location>
</feature>
<dbReference type="EC" id="2.5.1.16" evidence="6"/>
<feature type="transmembrane region" description="Helical" evidence="4">
    <location>
        <begin position="213"/>
        <end position="232"/>
    </location>
</feature>
<organism evidence="6">
    <name type="scientific">hydrothermal vent metagenome</name>
    <dbReference type="NCBI Taxonomy" id="652676"/>
    <lineage>
        <taxon>unclassified sequences</taxon>
        <taxon>metagenomes</taxon>
        <taxon>ecological metagenomes</taxon>
    </lineage>
</organism>
<feature type="transmembrane region" description="Helical" evidence="4">
    <location>
        <begin position="28"/>
        <end position="49"/>
    </location>
</feature>